<feature type="domain" description="VOC" evidence="1">
    <location>
        <begin position="2"/>
        <end position="129"/>
    </location>
</feature>
<dbReference type="PROSITE" id="PS51819">
    <property type="entry name" value="VOC"/>
    <property type="match status" value="1"/>
</dbReference>
<organism evidence="2">
    <name type="scientific">freshwater metagenome</name>
    <dbReference type="NCBI Taxonomy" id="449393"/>
    <lineage>
        <taxon>unclassified sequences</taxon>
        <taxon>metagenomes</taxon>
        <taxon>ecological metagenomes</taxon>
    </lineage>
</organism>
<dbReference type="Pfam" id="PF12681">
    <property type="entry name" value="Glyoxalase_2"/>
    <property type="match status" value="1"/>
</dbReference>
<accession>A0A6J6FYE9</accession>
<dbReference type="Gene3D" id="3.10.180.10">
    <property type="entry name" value="2,3-Dihydroxybiphenyl 1,2-Dioxygenase, domain 1"/>
    <property type="match status" value="1"/>
</dbReference>
<dbReference type="EMBL" id="CAEZUL010000020">
    <property type="protein sequence ID" value="CAB4593861.1"/>
    <property type="molecule type" value="Genomic_DNA"/>
</dbReference>
<evidence type="ECO:0000313" key="2">
    <source>
        <dbReference type="EMBL" id="CAB4593861.1"/>
    </source>
</evidence>
<dbReference type="SUPFAM" id="SSF54593">
    <property type="entry name" value="Glyoxalase/Bleomycin resistance protein/Dihydroxybiphenyl dioxygenase"/>
    <property type="match status" value="1"/>
</dbReference>
<name>A0A6J6FYE9_9ZZZZ</name>
<evidence type="ECO:0000259" key="1">
    <source>
        <dbReference type="PROSITE" id="PS51819"/>
    </source>
</evidence>
<gene>
    <name evidence="2" type="ORF">UFOPK1808_00314</name>
</gene>
<dbReference type="InterPro" id="IPR037523">
    <property type="entry name" value="VOC_core"/>
</dbReference>
<dbReference type="AlphaFoldDB" id="A0A6J6FYE9"/>
<protein>
    <submittedName>
        <fullName evidence="2">Unannotated protein</fullName>
    </submittedName>
</protein>
<dbReference type="InterPro" id="IPR025870">
    <property type="entry name" value="Glyoxalase-like_dom"/>
</dbReference>
<sequence>MKILFVAGFAPIVPNPVDGASFYKDTLGLPLEVVSGDYLAVDGFGGTKHLGIWPLADAAQSCFGTSEWPSDVPIPQATLEFEVADVDAAVAELIAKGHILIHDTRVEPWGQTIARLLGPEGLLIGLCITPWLHEPK</sequence>
<reference evidence="2" key="1">
    <citation type="submission" date="2020-05" db="EMBL/GenBank/DDBJ databases">
        <authorList>
            <person name="Chiriac C."/>
            <person name="Salcher M."/>
            <person name="Ghai R."/>
            <person name="Kavagutti S V."/>
        </authorList>
    </citation>
    <scope>NUCLEOTIDE SEQUENCE</scope>
</reference>
<dbReference type="InterPro" id="IPR029068">
    <property type="entry name" value="Glyas_Bleomycin-R_OHBP_Dase"/>
</dbReference>
<proteinExistence type="predicted"/>